<dbReference type="AlphaFoldDB" id="A0A2M9G2B0"/>
<reference evidence="4 5" key="1">
    <citation type="submission" date="2017-11" db="EMBL/GenBank/DDBJ databases">
        <title>Draft genome sequence of Rhizobiales bacterium SY3-13.</title>
        <authorList>
            <person name="Sun C."/>
        </authorList>
    </citation>
    <scope>NUCLEOTIDE SEQUENCE [LARGE SCALE GENOMIC DNA]</scope>
    <source>
        <strain evidence="4 5">SY3-13</strain>
    </source>
</reference>
<dbReference type="PANTHER" id="PTHR43477:SF4">
    <property type="entry name" value="DEHYDROGENASE_REDUCTASE SDR FAMILY MEMBER 6"/>
    <property type="match status" value="1"/>
</dbReference>
<keyword evidence="5" id="KW-1185">Reference proteome</keyword>
<dbReference type="OrthoDB" id="9804774at2"/>
<comment type="caution">
    <text evidence="4">The sequence shown here is derived from an EMBL/GenBank/DDBJ whole genome shotgun (WGS) entry which is preliminary data.</text>
</comment>
<dbReference type="InterPro" id="IPR036291">
    <property type="entry name" value="NAD(P)-bd_dom_sf"/>
</dbReference>
<evidence type="ECO:0000256" key="1">
    <source>
        <dbReference type="ARBA" id="ARBA00006484"/>
    </source>
</evidence>
<evidence type="ECO:0000313" key="4">
    <source>
        <dbReference type="EMBL" id="PJK29853.1"/>
    </source>
</evidence>
<dbReference type="Gene3D" id="3.40.50.720">
    <property type="entry name" value="NAD(P)-binding Rossmann-like Domain"/>
    <property type="match status" value="1"/>
</dbReference>
<organism evidence="4 5">
    <name type="scientific">Minwuia thermotolerans</name>
    <dbReference type="NCBI Taxonomy" id="2056226"/>
    <lineage>
        <taxon>Bacteria</taxon>
        <taxon>Pseudomonadati</taxon>
        <taxon>Pseudomonadota</taxon>
        <taxon>Alphaproteobacteria</taxon>
        <taxon>Minwuiales</taxon>
        <taxon>Minwuiaceae</taxon>
        <taxon>Minwuia</taxon>
    </lineage>
</organism>
<dbReference type="NCBIfam" id="NF004779">
    <property type="entry name" value="PRK06125.1"/>
    <property type="match status" value="1"/>
</dbReference>
<dbReference type="Pfam" id="PF13561">
    <property type="entry name" value="adh_short_C2"/>
    <property type="match status" value="1"/>
</dbReference>
<dbReference type="Proteomes" id="UP000229498">
    <property type="component" value="Unassembled WGS sequence"/>
</dbReference>
<keyword evidence="2" id="KW-0560">Oxidoreductase</keyword>
<keyword evidence="3" id="KW-0520">NAD</keyword>
<dbReference type="RefSeq" id="WP_109793130.1">
    <property type="nucleotide sequence ID" value="NZ_PHIG01000031.1"/>
</dbReference>
<dbReference type="GO" id="GO:0016491">
    <property type="term" value="F:oxidoreductase activity"/>
    <property type="evidence" value="ECO:0007669"/>
    <property type="project" value="UniProtKB-KW"/>
</dbReference>
<name>A0A2M9G2B0_9PROT</name>
<proteinExistence type="inferred from homology"/>
<dbReference type="InterPro" id="IPR002347">
    <property type="entry name" value="SDR_fam"/>
</dbReference>
<gene>
    <name evidence="4" type="ORF">CVT23_08735</name>
</gene>
<evidence type="ECO:0000256" key="3">
    <source>
        <dbReference type="ARBA" id="ARBA00023027"/>
    </source>
</evidence>
<dbReference type="PRINTS" id="PR00081">
    <property type="entry name" value="GDHRDH"/>
</dbReference>
<comment type="similarity">
    <text evidence="1">Belongs to the short-chain dehydrogenases/reductases (SDR) family.</text>
</comment>
<sequence>MDLDLKGKTVLITGASRGIGFGCAEVFAQEGASLHLVSQDPDRLAEAKRIIDMTYHVPVATSALDLSDSAAIATLAAECPEPDILINNAGAIPAGTLDRVDEATWRKAWDLKVFGYINMIRDYYARFAARGRGVIVNVIGMAGENPDSSYVAGSTGNAALMAFTKTMGGTSLADGIRIVGVNPGAVLTERIRTMLRTVAEQELGDAERWSEMMDKLPLGRAATVRETADVVAFLASARASYISGTIVTVDGGHASKNSSFR</sequence>
<dbReference type="PANTHER" id="PTHR43477">
    <property type="entry name" value="DIHYDROANTICAPSIN 7-DEHYDROGENASE"/>
    <property type="match status" value="1"/>
</dbReference>
<dbReference type="EMBL" id="PHIG01000031">
    <property type="protein sequence ID" value="PJK29853.1"/>
    <property type="molecule type" value="Genomic_DNA"/>
</dbReference>
<protein>
    <submittedName>
        <fullName evidence="4">Short-chain dehydrogenase</fullName>
    </submittedName>
</protein>
<evidence type="ECO:0000313" key="5">
    <source>
        <dbReference type="Proteomes" id="UP000229498"/>
    </source>
</evidence>
<accession>A0A2M9G2B0</accession>
<dbReference type="SUPFAM" id="SSF51735">
    <property type="entry name" value="NAD(P)-binding Rossmann-fold domains"/>
    <property type="match status" value="1"/>
</dbReference>
<evidence type="ECO:0000256" key="2">
    <source>
        <dbReference type="ARBA" id="ARBA00023002"/>
    </source>
</evidence>
<dbReference type="InterPro" id="IPR051122">
    <property type="entry name" value="SDR_DHRS6-like"/>
</dbReference>